<gene>
    <name evidence="1" type="ORF">UV54_C0011G0001</name>
</gene>
<name>A0A0G1C4B0_9BACT</name>
<protein>
    <recommendedName>
        <fullName evidence="3">Polymerase nucleotidyl transferase domain-containing protein</fullName>
    </recommendedName>
</protein>
<organism evidence="1 2">
    <name type="scientific">Candidatus Beckwithbacteria bacterium GW2011_GWA2_43_10</name>
    <dbReference type="NCBI Taxonomy" id="1618369"/>
    <lineage>
        <taxon>Bacteria</taxon>
        <taxon>Candidatus Beckwithiibacteriota</taxon>
    </lineage>
</organism>
<proteinExistence type="predicted"/>
<dbReference type="SUPFAM" id="SSF81301">
    <property type="entry name" value="Nucleotidyltransferase"/>
    <property type="match status" value="1"/>
</dbReference>
<reference evidence="1 2" key="1">
    <citation type="journal article" date="2015" name="Nature">
        <title>rRNA introns, odd ribosomes, and small enigmatic genomes across a large radiation of phyla.</title>
        <authorList>
            <person name="Brown C.T."/>
            <person name="Hug L.A."/>
            <person name="Thomas B.C."/>
            <person name="Sharon I."/>
            <person name="Castelle C.J."/>
            <person name="Singh A."/>
            <person name="Wilkins M.J."/>
            <person name="Williams K.H."/>
            <person name="Banfield J.F."/>
        </authorList>
    </citation>
    <scope>NUCLEOTIDE SEQUENCE [LARGE SCALE GENOMIC DNA]</scope>
</reference>
<comment type="caution">
    <text evidence="1">The sequence shown here is derived from an EMBL/GenBank/DDBJ whole genome shotgun (WGS) entry which is preliminary data.</text>
</comment>
<dbReference type="Proteomes" id="UP000034213">
    <property type="component" value="Unassembled WGS sequence"/>
</dbReference>
<sequence>MKKIDVVLNKIIKLCNPTSIFLYGSRARTDFLKRSDFEIGVLIPERSYFSRADIKKNINISNISIYPFKFEDFINGIIDTPFQKSIYLRELISAGKTVYGKKVIDHMKPPAITVVDLMQDLRFNIGYALGALISHRNKDFKTASLEFYKSCLFGTRSLLILKKRKFALTYDEIFLLSKKLDLDVYSNLVKTAYDCRMGKVKYSEMDIFQNISYLNKFIELELMKYFKKYGNKIVIK</sequence>
<dbReference type="EMBL" id="LCEW01000011">
    <property type="protein sequence ID" value="KKS80269.1"/>
    <property type="molecule type" value="Genomic_DNA"/>
</dbReference>
<accession>A0A0G1C4B0</accession>
<evidence type="ECO:0000313" key="1">
    <source>
        <dbReference type="EMBL" id="KKS80269.1"/>
    </source>
</evidence>
<evidence type="ECO:0000313" key="2">
    <source>
        <dbReference type="Proteomes" id="UP000034213"/>
    </source>
</evidence>
<dbReference type="Gene3D" id="3.30.460.10">
    <property type="entry name" value="Beta Polymerase, domain 2"/>
    <property type="match status" value="1"/>
</dbReference>
<dbReference type="InterPro" id="IPR043519">
    <property type="entry name" value="NT_sf"/>
</dbReference>
<evidence type="ECO:0008006" key="3">
    <source>
        <dbReference type="Google" id="ProtNLM"/>
    </source>
</evidence>
<dbReference type="AlphaFoldDB" id="A0A0G1C4B0"/>